<keyword evidence="4 6" id="KW-0472">Membrane</keyword>
<proteinExistence type="predicted"/>
<feature type="transmembrane region" description="Helical" evidence="6">
    <location>
        <begin position="253"/>
        <end position="270"/>
    </location>
</feature>
<keyword evidence="9" id="KW-1185">Reference proteome</keyword>
<dbReference type="InterPro" id="IPR051533">
    <property type="entry name" value="WaaL-like"/>
</dbReference>
<dbReference type="AlphaFoldDB" id="A0A7T7F0C5"/>
<evidence type="ECO:0000256" key="2">
    <source>
        <dbReference type="ARBA" id="ARBA00022692"/>
    </source>
</evidence>
<dbReference type="EMBL" id="CP066776">
    <property type="protein sequence ID" value="QQL44338.1"/>
    <property type="molecule type" value="Genomic_DNA"/>
</dbReference>
<dbReference type="RefSeq" id="WP_164362150.1">
    <property type="nucleotide sequence ID" value="NZ_CP066776.1"/>
</dbReference>
<evidence type="ECO:0000256" key="5">
    <source>
        <dbReference type="SAM" id="MobiDB-lite"/>
    </source>
</evidence>
<sequence length="517" mass="57727">MSDSPPPNPTKSSSSSRSKRSRRKLIIPEADRPRPIAETAIILVLIALVIGPLVLGSYYEPYRWPLLIVSALATVVAWFDKGTWRKPPWLLWVLITGLIAHAGWMTYNAWGNYLTDPFDWDKQIVQRADQPHPDLPGAMALNESLDRITYIIPCLLLVWIVRSLCITRPNFLRRVLTTLFWSGTAIGILGLLQQFTEAKGIFWSEELSWKYLSLFFATFRSPGIASTYLNVCLAAGLGLALHHPGGRLRPGKAVLYAIGSVILASAVVAAGSKAGIVLAGVTLLLFLAMNLRTMSSLFFKKRDAVGPKRIERLTLTVALLAILSLGALSLAELQVKRWEKAIDTDFGSWQARVKMNEVQIHMMTDKAWSPLLGYGVGSFHPLFPVFKNQVDEKIYGEVYYSHNDYLQTLVEWGWGGTGAFILLIGGGVGLLFVEIIFRSRHHRRSQLVLLRSVFIGMFTFLLHANVDFPFQIESLAVIFAVLLGIGWASPHLRNQKPRKKKSKSRREPKPEGATQNG</sequence>
<evidence type="ECO:0000256" key="3">
    <source>
        <dbReference type="ARBA" id="ARBA00022989"/>
    </source>
</evidence>
<evidence type="ECO:0000313" key="8">
    <source>
        <dbReference type="EMBL" id="QQL44338.1"/>
    </source>
</evidence>
<dbReference type="PANTHER" id="PTHR37422">
    <property type="entry name" value="TEICHURONIC ACID BIOSYNTHESIS PROTEIN TUAE"/>
    <property type="match status" value="1"/>
</dbReference>
<feature type="transmembrane region" description="Helical" evidence="6">
    <location>
        <begin position="313"/>
        <end position="331"/>
    </location>
</feature>
<feature type="domain" description="O-antigen ligase-related" evidence="7">
    <location>
        <begin position="259"/>
        <end position="421"/>
    </location>
</feature>
<dbReference type="PANTHER" id="PTHR37422:SF23">
    <property type="entry name" value="TEICHURONIC ACID BIOSYNTHESIS PROTEIN TUAE"/>
    <property type="match status" value="1"/>
</dbReference>
<dbReference type="GO" id="GO:0016020">
    <property type="term" value="C:membrane"/>
    <property type="evidence" value="ECO:0007669"/>
    <property type="project" value="UniProtKB-SubCell"/>
</dbReference>
<feature type="transmembrane region" description="Helical" evidence="6">
    <location>
        <begin position="276"/>
        <end position="292"/>
    </location>
</feature>
<evidence type="ECO:0000256" key="6">
    <source>
        <dbReference type="SAM" id="Phobius"/>
    </source>
</evidence>
<evidence type="ECO:0000256" key="4">
    <source>
        <dbReference type="ARBA" id="ARBA00023136"/>
    </source>
</evidence>
<feature type="transmembrane region" description="Helical" evidence="6">
    <location>
        <begin position="412"/>
        <end position="436"/>
    </location>
</feature>
<protein>
    <submittedName>
        <fullName evidence="8">O-antigen ligase family protein</fullName>
    </submittedName>
</protein>
<dbReference type="Proteomes" id="UP000475117">
    <property type="component" value="Chromosome"/>
</dbReference>
<keyword evidence="3 6" id="KW-1133">Transmembrane helix</keyword>
<dbReference type="InterPro" id="IPR007016">
    <property type="entry name" value="O-antigen_ligase-rel_domated"/>
</dbReference>
<feature type="transmembrane region" description="Helical" evidence="6">
    <location>
        <begin position="178"/>
        <end position="195"/>
    </location>
</feature>
<name>A0A7T7F0C5_9BACT</name>
<feature type="region of interest" description="Disordered" evidence="5">
    <location>
        <begin position="1"/>
        <end position="22"/>
    </location>
</feature>
<evidence type="ECO:0000256" key="1">
    <source>
        <dbReference type="ARBA" id="ARBA00004141"/>
    </source>
</evidence>
<dbReference type="GO" id="GO:0016874">
    <property type="term" value="F:ligase activity"/>
    <property type="evidence" value="ECO:0007669"/>
    <property type="project" value="UniProtKB-KW"/>
</dbReference>
<dbReference type="KEGG" id="soa:G3M56_010635"/>
<feature type="transmembrane region" description="Helical" evidence="6">
    <location>
        <begin position="448"/>
        <end position="466"/>
    </location>
</feature>
<reference evidence="8 9" key="1">
    <citation type="submission" date="2020-12" db="EMBL/GenBank/DDBJ databases">
        <title>Sulforoseuscoccus oceanibium gen. nov., sp. nov., a representative of the phylum Verrucomicrobia with special cytoplasmic membrane, and proposal of Sulforoseuscoccusaceae fam. nov.</title>
        <authorList>
            <person name="Xi F."/>
        </authorList>
    </citation>
    <scope>NUCLEOTIDE SEQUENCE [LARGE SCALE GENOMIC DNA]</scope>
    <source>
        <strain evidence="8 9">T37</strain>
    </source>
</reference>
<accession>A0A7T7F0C5</accession>
<gene>
    <name evidence="8" type="ORF">G3M56_010635</name>
</gene>
<comment type="subcellular location">
    <subcellularLocation>
        <location evidence="1">Membrane</location>
        <topology evidence="1">Multi-pass membrane protein</topology>
    </subcellularLocation>
</comment>
<evidence type="ECO:0000259" key="7">
    <source>
        <dbReference type="Pfam" id="PF04932"/>
    </source>
</evidence>
<feature type="compositionally biased region" description="Basic residues" evidence="5">
    <location>
        <begin position="493"/>
        <end position="504"/>
    </location>
</feature>
<feature type="transmembrane region" description="Helical" evidence="6">
    <location>
        <begin position="91"/>
        <end position="110"/>
    </location>
</feature>
<feature type="transmembrane region" description="Helical" evidence="6">
    <location>
        <begin position="215"/>
        <end position="241"/>
    </location>
</feature>
<feature type="transmembrane region" description="Helical" evidence="6">
    <location>
        <begin position="148"/>
        <end position="166"/>
    </location>
</feature>
<organism evidence="8 9">
    <name type="scientific">Sulfuriroseicoccus oceanibius</name>
    <dbReference type="NCBI Taxonomy" id="2707525"/>
    <lineage>
        <taxon>Bacteria</taxon>
        <taxon>Pseudomonadati</taxon>
        <taxon>Verrucomicrobiota</taxon>
        <taxon>Verrucomicrobiia</taxon>
        <taxon>Verrucomicrobiales</taxon>
        <taxon>Verrucomicrobiaceae</taxon>
        <taxon>Sulfuriroseicoccus</taxon>
    </lineage>
</organism>
<evidence type="ECO:0000313" key="9">
    <source>
        <dbReference type="Proteomes" id="UP000475117"/>
    </source>
</evidence>
<keyword evidence="8" id="KW-0436">Ligase</keyword>
<feature type="region of interest" description="Disordered" evidence="5">
    <location>
        <begin position="493"/>
        <end position="517"/>
    </location>
</feature>
<keyword evidence="2 6" id="KW-0812">Transmembrane</keyword>
<dbReference type="Pfam" id="PF04932">
    <property type="entry name" value="Wzy_C"/>
    <property type="match status" value="1"/>
</dbReference>
<feature type="transmembrane region" description="Helical" evidence="6">
    <location>
        <begin position="36"/>
        <end position="56"/>
    </location>
</feature>
<feature type="transmembrane region" description="Helical" evidence="6">
    <location>
        <begin position="472"/>
        <end position="492"/>
    </location>
</feature>